<dbReference type="InterPro" id="IPR050767">
    <property type="entry name" value="Sel1_AlgK"/>
</dbReference>
<dbReference type="PANTHER" id="PTHR11102">
    <property type="entry name" value="SEL-1-LIKE PROTEIN"/>
    <property type="match status" value="1"/>
</dbReference>
<organism evidence="3 4">
    <name type="scientific">Tritrichomonas musculus</name>
    <dbReference type="NCBI Taxonomy" id="1915356"/>
    <lineage>
        <taxon>Eukaryota</taxon>
        <taxon>Metamonada</taxon>
        <taxon>Parabasalia</taxon>
        <taxon>Tritrichomonadida</taxon>
        <taxon>Tritrichomonadidae</taxon>
        <taxon>Tritrichomonas</taxon>
    </lineage>
</organism>
<accession>A0ABR2HTW8</accession>
<evidence type="ECO:0000313" key="3">
    <source>
        <dbReference type="EMBL" id="KAK8852541.1"/>
    </source>
</evidence>
<feature type="compositionally biased region" description="Basic residues" evidence="2">
    <location>
        <begin position="1"/>
        <end position="13"/>
    </location>
</feature>
<dbReference type="SMART" id="SM00671">
    <property type="entry name" value="SEL1"/>
    <property type="match status" value="8"/>
</dbReference>
<keyword evidence="4" id="KW-1185">Reference proteome</keyword>
<dbReference type="Proteomes" id="UP001470230">
    <property type="component" value="Unassembled WGS sequence"/>
</dbReference>
<dbReference type="Pfam" id="PF08238">
    <property type="entry name" value="Sel1"/>
    <property type="match status" value="9"/>
</dbReference>
<evidence type="ECO:0000256" key="1">
    <source>
        <dbReference type="ARBA" id="ARBA00038101"/>
    </source>
</evidence>
<feature type="compositionally biased region" description="Polar residues" evidence="2">
    <location>
        <begin position="433"/>
        <end position="442"/>
    </location>
</feature>
<evidence type="ECO:0000256" key="2">
    <source>
        <dbReference type="SAM" id="MobiDB-lite"/>
    </source>
</evidence>
<protein>
    <recommendedName>
        <fullName evidence="5">HCP-like protein</fullName>
    </recommendedName>
</protein>
<dbReference type="InterPro" id="IPR011990">
    <property type="entry name" value="TPR-like_helical_dom_sf"/>
</dbReference>
<feature type="region of interest" description="Disordered" evidence="2">
    <location>
        <begin position="1"/>
        <end position="25"/>
    </location>
</feature>
<sequence>MSKKSPRSPAKSKKPNEVSSPNIEGDDQEIFEYGLKLFNEGGPNNKKEAIRNIKLAADKGNSDAMLKYGLILQSGDGVLANKKKSEEYIKKAADSANYDAMYEYGRICEEKGDVGSMLSAQIYYVKAAADKNPEHCYRCALLFQKNSRGQDNSSEQAENYYKIAADQDYLPAILNYGLLLKKRNKKEAAKYFKSGAEKGDEKCMFHYANALWNGEGCSMDKEEAVKYYKMAADKGEIESMVKYGNALENGEGTAADKKAAFKYYKRAAEAGQSDGMVCYGLLLSSGEIEGVSADKKTALNFFQKAADDGNVAGMHNFARLVLAEGVCGERRDEARTYLKTAVDKEYPPSLVLYSSLFLNKKDPNYNQNEGVEYLKKAAELGDENAQKIYNDFLETGNMKMPETFVNEKSISHHSSRSVHNQSAPTTSREENNKNSSKCCLIA</sequence>
<feature type="region of interest" description="Disordered" evidence="2">
    <location>
        <begin position="408"/>
        <end position="442"/>
    </location>
</feature>
<dbReference type="EMBL" id="JAPFFF010000023">
    <property type="protein sequence ID" value="KAK8852541.1"/>
    <property type="molecule type" value="Genomic_DNA"/>
</dbReference>
<dbReference type="PANTHER" id="PTHR11102:SF160">
    <property type="entry name" value="ERAD-ASSOCIATED E3 UBIQUITIN-PROTEIN LIGASE COMPONENT HRD3"/>
    <property type="match status" value="1"/>
</dbReference>
<feature type="compositionally biased region" description="Polar residues" evidence="2">
    <location>
        <begin position="417"/>
        <end position="426"/>
    </location>
</feature>
<name>A0ABR2HTW8_9EUKA</name>
<proteinExistence type="inferred from homology"/>
<dbReference type="SUPFAM" id="SSF81901">
    <property type="entry name" value="HCP-like"/>
    <property type="match status" value="2"/>
</dbReference>
<evidence type="ECO:0000313" key="4">
    <source>
        <dbReference type="Proteomes" id="UP001470230"/>
    </source>
</evidence>
<reference evidence="3 4" key="1">
    <citation type="submission" date="2024-04" db="EMBL/GenBank/DDBJ databases">
        <title>Tritrichomonas musculus Genome.</title>
        <authorList>
            <person name="Alves-Ferreira E."/>
            <person name="Grigg M."/>
            <person name="Lorenzi H."/>
            <person name="Galac M."/>
        </authorList>
    </citation>
    <scope>NUCLEOTIDE SEQUENCE [LARGE SCALE GENOMIC DNA]</scope>
    <source>
        <strain evidence="3 4">EAF2021</strain>
    </source>
</reference>
<dbReference type="Gene3D" id="1.25.40.10">
    <property type="entry name" value="Tetratricopeptide repeat domain"/>
    <property type="match status" value="1"/>
</dbReference>
<comment type="caution">
    <text evidence="3">The sequence shown here is derived from an EMBL/GenBank/DDBJ whole genome shotgun (WGS) entry which is preliminary data.</text>
</comment>
<gene>
    <name evidence="3" type="ORF">M9Y10_017526</name>
</gene>
<comment type="similarity">
    <text evidence="1">Belongs to the sel-1 family.</text>
</comment>
<dbReference type="InterPro" id="IPR006597">
    <property type="entry name" value="Sel1-like"/>
</dbReference>
<evidence type="ECO:0008006" key="5">
    <source>
        <dbReference type="Google" id="ProtNLM"/>
    </source>
</evidence>